<organism evidence="1 2">
    <name type="scientific">Pseudomonas putida</name>
    <name type="common">Arthrobacter siderocapsulatus</name>
    <dbReference type="NCBI Taxonomy" id="303"/>
    <lineage>
        <taxon>Bacteria</taxon>
        <taxon>Pseudomonadati</taxon>
        <taxon>Pseudomonadota</taxon>
        <taxon>Gammaproteobacteria</taxon>
        <taxon>Pseudomonadales</taxon>
        <taxon>Pseudomonadaceae</taxon>
        <taxon>Pseudomonas</taxon>
    </lineage>
</organism>
<protein>
    <submittedName>
        <fullName evidence="1">Uncharacterized protein</fullName>
    </submittedName>
</protein>
<gene>
    <name evidence="1" type="ORF">KF715C_pA1210</name>
</gene>
<name>A0A1L7NMC5_PSEPU</name>
<proteinExistence type="predicted"/>
<dbReference type="EMBL" id="AP015030">
    <property type="protein sequence ID" value="BAW26626.1"/>
    <property type="molecule type" value="Genomic_DNA"/>
</dbReference>
<keyword evidence="1" id="KW-0614">Plasmid</keyword>
<geneLocation type="plasmid" evidence="2">
    <name>pkf715a dna</name>
</geneLocation>
<dbReference type="RefSeq" id="WP_020308286.1">
    <property type="nucleotide sequence ID" value="NZ_AP015030.1"/>
</dbReference>
<accession>A0A1L7NMC5</accession>
<dbReference type="Proteomes" id="UP000218731">
    <property type="component" value="Plasmid pKF715A"/>
</dbReference>
<evidence type="ECO:0000313" key="2">
    <source>
        <dbReference type="Proteomes" id="UP000218731"/>
    </source>
</evidence>
<dbReference type="AlphaFoldDB" id="A0A1L7NMC5"/>
<evidence type="ECO:0000313" key="1">
    <source>
        <dbReference type="EMBL" id="BAW26626.1"/>
    </source>
</evidence>
<reference evidence="1 2" key="1">
    <citation type="submission" date="2015-11" db="EMBL/GenBank/DDBJ databases">
        <title>Complete genome sequencing of a biphenyl-degrading bacterium, Pseudomonas putida KF715 (=NBRC110667).</title>
        <authorList>
            <person name="Suenaga H."/>
            <person name="Fujihara N."/>
            <person name="Watanabe T."/>
            <person name="Hirose J."/>
            <person name="Kimura N."/>
            <person name="Yamazoe A."/>
            <person name="Hosoyama A."/>
            <person name="Shimodaira J."/>
            <person name="Furukawa K."/>
        </authorList>
    </citation>
    <scope>NUCLEOTIDE SEQUENCE [LARGE SCALE GENOMIC DNA]</scope>
    <source>
        <strain evidence="1 2">KF715</strain>
        <plasmid evidence="2">Plasmid pkf715a dna</plasmid>
    </source>
</reference>
<sequence>MSTKFDPAVIPVVEVEKVFTDFEQAELGQWYWVADDDEQLLMCVMEIGTNYVELREPELRGYRSTRVHRDEFGDSLSFEPNPEQHFQKMVQHYQDALAANMAEIQRLTESLGIAPQIGHQPAGDTEGKSLALLSGQVDVSAFKNALVLAKNETLPELFERNEKLAGELARWLGAPGLAMKAKLVPMKESVKQIEDKLFNISLYSGIFESIKQISDGVPAGRDEKLRIMQRRLYCDEECLLDYHSGGMEFDGMDEFDEWLAKPVNRDRILPFQRCMVSMKVRRNEKDRTGVGLDFFVQIRLANADKFTFLIVRNGEQLYRISTDIDFGELMFPERAVFDPSEPMMMKVWNRDRIEQMITKREFDALVEQRNQREAAKQQWELDNPREEWEKANPNQSWQFSNPHRGYDSFYPGEWQPFDDTSVYFDLGIRKIQSQVKEYNRIALVVQGLFDRTQTLIPHNPVQMWRPASFAASVELVYDGSMALHWGEAPDIHGYIAACNAKANADSVMFGQEQLWMEREAERENNKTRNNWRIPSNNKYYYKTLRPEGDLGPGRVARMAGWTPRSRMATFTWLKARRAFSDDMVRAQLKAPLDKLFNVSAYKLGDFKRFFADPRTRAQYLEWAPMLLSAEDYHRGALAAADPIPSE</sequence>